<gene>
    <name evidence="2" type="ORF">KIPB_010335</name>
</gene>
<feature type="domain" description="Proteasome alpha-type subunits" evidence="1">
    <location>
        <begin position="4"/>
        <end position="26"/>
    </location>
</feature>
<evidence type="ECO:0000313" key="3">
    <source>
        <dbReference type="Proteomes" id="UP000265618"/>
    </source>
</evidence>
<dbReference type="Pfam" id="PF10584">
    <property type="entry name" value="Proteasome_A_N"/>
    <property type="match status" value="1"/>
</dbReference>
<organism evidence="2 3">
    <name type="scientific">Kipferlia bialata</name>
    <dbReference type="NCBI Taxonomy" id="797122"/>
    <lineage>
        <taxon>Eukaryota</taxon>
        <taxon>Metamonada</taxon>
        <taxon>Carpediemonas-like organisms</taxon>
        <taxon>Kipferlia</taxon>
    </lineage>
</organism>
<dbReference type="InterPro" id="IPR000426">
    <property type="entry name" value="Proteasome_asu_N"/>
</dbReference>
<dbReference type="SUPFAM" id="SSF56235">
    <property type="entry name" value="N-terminal nucleophile aminohydrolases (Ntn hydrolases)"/>
    <property type="match status" value="1"/>
</dbReference>
<dbReference type="GO" id="GO:0006511">
    <property type="term" value="P:ubiquitin-dependent protein catabolic process"/>
    <property type="evidence" value="ECO:0007669"/>
    <property type="project" value="InterPro"/>
</dbReference>
<accession>A0A391NPG3</accession>
<keyword evidence="3" id="KW-1185">Reference proteome</keyword>
<dbReference type="OrthoDB" id="431557at2759"/>
<name>A0A391NPG3_9EUKA</name>
<dbReference type="GO" id="GO:0019773">
    <property type="term" value="C:proteasome core complex, alpha-subunit complex"/>
    <property type="evidence" value="ECO:0007669"/>
    <property type="project" value="InterPro"/>
</dbReference>
<dbReference type="Proteomes" id="UP000265618">
    <property type="component" value="Unassembled WGS sequence"/>
</dbReference>
<dbReference type="AlphaFoldDB" id="A0A391NPG3"/>
<protein>
    <recommendedName>
        <fullName evidence="1">Proteasome alpha-type subunits domain-containing protein</fullName>
    </recommendedName>
</protein>
<dbReference type="InterPro" id="IPR029055">
    <property type="entry name" value="Ntn_hydrolases_N"/>
</dbReference>
<dbReference type="Gene3D" id="3.60.20.10">
    <property type="entry name" value="Glutamine Phosphoribosylpyrophosphate, subunit 1, domain 1"/>
    <property type="match status" value="1"/>
</dbReference>
<evidence type="ECO:0000259" key="1">
    <source>
        <dbReference type="PROSITE" id="PS00388"/>
    </source>
</evidence>
<sequence length="66" mass="7374">MSAYDSRTTLFSPDGRLFQVEYAMEGISRSASCVGILYEGGVFVATEKKVRERCIQDMIMGLLFVV</sequence>
<evidence type="ECO:0000313" key="2">
    <source>
        <dbReference type="EMBL" id="GCA63504.1"/>
    </source>
</evidence>
<proteinExistence type="predicted"/>
<comment type="caution">
    <text evidence="2">The sequence shown here is derived from an EMBL/GenBank/DDBJ whole genome shotgun (WGS) entry which is preliminary data.</text>
</comment>
<dbReference type="EMBL" id="BDIP01003814">
    <property type="protein sequence ID" value="GCA63504.1"/>
    <property type="molecule type" value="Genomic_DNA"/>
</dbReference>
<dbReference type="SMART" id="SM00948">
    <property type="entry name" value="Proteasome_A_N"/>
    <property type="match status" value="1"/>
</dbReference>
<dbReference type="PROSITE" id="PS00388">
    <property type="entry name" value="PROTEASOME_ALPHA_1"/>
    <property type="match status" value="1"/>
</dbReference>
<reference evidence="2 3" key="1">
    <citation type="journal article" date="2018" name="PLoS ONE">
        <title>The draft genome of Kipferlia bialata reveals reductive genome evolution in fornicate parasites.</title>
        <authorList>
            <person name="Tanifuji G."/>
            <person name="Takabayashi S."/>
            <person name="Kume K."/>
            <person name="Takagi M."/>
            <person name="Nakayama T."/>
            <person name="Kamikawa R."/>
            <person name="Inagaki Y."/>
            <person name="Hashimoto T."/>
        </authorList>
    </citation>
    <scope>NUCLEOTIDE SEQUENCE [LARGE SCALE GENOMIC DNA]</scope>
    <source>
        <strain evidence="2">NY0173</strain>
    </source>
</reference>